<dbReference type="GO" id="GO:0005886">
    <property type="term" value="C:plasma membrane"/>
    <property type="evidence" value="ECO:0007669"/>
    <property type="project" value="UniProtKB-SubCell"/>
</dbReference>
<keyword evidence="6" id="KW-0407">Ion channel</keyword>
<dbReference type="InterPro" id="IPR000615">
    <property type="entry name" value="Bestrophin"/>
</dbReference>
<keyword evidence="6" id="KW-1003">Cell membrane</keyword>
<dbReference type="PANTHER" id="PTHR10736:SF0">
    <property type="entry name" value="BESTROPHIN HOMOLOG"/>
    <property type="match status" value="1"/>
</dbReference>
<dbReference type="GO" id="GO:0005254">
    <property type="term" value="F:chloride channel activity"/>
    <property type="evidence" value="ECO:0007669"/>
    <property type="project" value="UniProtKB-KW"/>
</dbReference>
<dbReference type="InterPro" id="IPR021134">
    <property type="entry name" value="Bestrophin-like"/>
</dbReference>
<evidence type="ECO:0000256" key="1">
    <source>
        <dbReference type="ARBA" id="ARBA00004370"/>
    </source>
</evidence>
<accession>A0A158PBN2</accession>
<sequence length="200" mass="22327">MIYMISLELLDVFNSSKSTTKERGVMDEQHFGKFLKELTRIRGMLGDILSYDWIPIPLASTQTTTFAVYCYLVVDGVLQHLPICLYDDLNMTALSTRFAFSLLLNTVYLGWLKSSQVILNPFGLDDDDYEAGSLIDMYQRSLAAILTRPESTLPIEKYIHHHLPHTVGSALVGGCSETSLIGSMANKVMPSVGQEIIQTI</sequence>
<keyword evidence="6" id="KW-0813">Transport</keyword>
<dbReference type="AlphaFoldDB" id="A0A158PBN2"/>
<keyword evidence="6" id="KW-0406">Ion transport</keyword>
<name>A0A158PBN2_ANGCA</name>
<evidence type="ECO:0000256" key="6">
    <source>
        <dbReference type="RuleBase" id="RU363126"/>
    </source>
</evidence>
<keyword evidence="4" id="KW-0472">Membrane</keyword>
<evidence type="ECO:0000256" key="5">
    <source>
        <dbReference type="ARBA" id="ARBA00034769"/>
    </source>
</evidence>
<dbReference type="Pfam" id="PF01062">
    <property type="entry name" value="Bestrophin"/>
    <property type="match status" value="1"/>
</dbReference>
<comment type="similarity">
    <text evidence="5 6">Belongs to the anion channel-forming bestrophin (TC 1.A.46) family. Calcium-sensitive chloride channel subfamily.</text>
</comment>
<keyword evidence="7" id="KW-1185">Reference proteome</keyword>
<evidence type="ECO:0000256" key="2">
    <source>
        <dbReference type="ARBA" id="ARBA00022692"/>
    </source>
</evidence>
<protein>
    <recommendedName>
        <fullName evidence="6">Bestrophin homolog</fullName>
    </recommendedName>
</protein>
<evidence type="ECO:0000256" key="4">
    <source>
        <dbReference type="ARBA" id="ARBA00023136"/>
    </source>
</evidence>
<organism evidence="7 8">
    <name type="scientific">Angiostrongylus cantonensis</name>
    <name type="common">Rat lungworm</name>
    <dbReference type="NCBI Taxonomy" id="6313"/>
    <lineage>
        <taxon>Eukaryota</taxon>
        <taxon>Metazoa</taxon>
        <taxon>Ecdysozoa</taxon>
        <taxon>Nematoda</taxon>
        <taxon>Chromadorea</taxon>
        <taxon>Rhabditida</taxon>
        <taxon>Rhabditina</taxon>
        <taxon>Rhabditomorpha</taxon>
        <taxon>Strongyloidea</taxon>
        <taxon>Metastrongylidae</taxon>
        <taxon>Angiostrongylus</taxon>
    </lineage>
</organism>
<dbReference type="STRING" id="6313.A0A158PBN2"/>
<dbReference type="WBParaSite" id="ACAC_0001121301-mRNA-1">
    <property type="protein sequence ID" value="ACAC_0001121301-mRNA-1"/>
    <property type="gene ID" value="ACAC_0001121301"/>
</dbReference>
<evidence type="ECO:0000313" key="7">
    <source>
        <dbReference type="Proteomes" id="UP000035642"/>
    </source>
</evidence>
<keyword evidence="6" id="KW-0869">Chloride channel</keyword>
<comment type="subcellular location">
    <subcellularLocation>
        <location evidence="6">Cell membrane</location>
        <topology evidence="6">Multi-pass membrane protein</topology>
    </subcellularLocation>
    <subcellularLocation>
        <location evidence="1">Membrane</location>
    </subcellularLocation>
</comment>
<keyword evidence="3" id="KW-1133">Transmembrane helix</keyword>
<dbReference type="Proteomes" id="UP000035642">
    <property type="component" value="Unassembled WGS sequence"/>
</dbReference>
<reference evidence="8" key="2">
    <citation type="submission" date="2016-04" db="UniProtKB">
        <authorList>
            <consortium name="WormBaseParasite"/>
        </authorList>
    </citation>
    <scope>IDENTIFICATION</scope>
</reference>
<proteinExistence type="inferred from homology"/>
<reference evidence="7" key="1">
    <citation type="submission" date="2012-09" db="EMBL/GenBank/DDBJ databases">
        <authorList>
            <person name="Martin A.A."/>
        </authorList>
    </citation>
    <scope>NUCLEOTIDE SEQUENCE</scope>
</reference>
<keyword evidence="6" id="KW-0868">Chloride</keyword>
<evidence type="ECO:0000313" key="8">
    <source>
        <dbReference type="WBParaSite" id="ACAC_0001121301-mRNA-1"/>
    </source>
</evidence>
<keyword evidence="2" id="KW-0812">Transmembrane</keyword>
<dbReference type="PANTHER" id="PTHR10736">
    <property type="entry name" value="BESTROPHIN"/>
    <property type="match status" value="1"/>
</dbReference>
<comment type="function">
    <text evidence="6">Forms chloride channels.</text>
</comment>
<evidence type="ECO:0000256" key="3">
    <source>
        <dbReference type="ARBA" id="ARBA00022989"/>
    </source>
</evidence>
<dbReference type="GO" id="GO:0034707">
    <property type="term" value="C:chloride channel complex"/>
    <property type="evidence" value="ECO:0007669"/>
    <property type="project" value="UniProtKB-KW"/>
</dbReference>